<evidence type="ECO:0000313" key="2">
    <source>
        <dbReference type="Proteomes" id="UP001497382"/>
    </source>
</evidence>
<reference evidence="1 2" key="1">
    <citation type="submission" date="2024-04" db="EMBL/GenBank/DDBJ databases">
        <authorList>
            <person name="Rising A."/>
            <person name="Reimegard J."/>
            <person name="Sonavane S."/>
            <person name="Akerstrom W."/>
            <person name="Nylinder S."/>
            <person name="Hedman E."/>
            <person name="Kallberg Y."/>
        </authorList>
    </citation>
    <scope>NUCLEOTIDE SEQUENCE [LARGE SCALE GENOMIC DNA]</scope>
</reference>
<dbReference type="AlphaFoldDB" id="A0AAV2ATJ8"/>
<dbReference type="EMBL" id="CAXIEN010000199">
    <property type="protein sequence ID" value="CAL1286143.1"/>
    <property type="molecule type" value="Genomic_DNA"/>
</dbReference>
<protein>
    <submittedName>
        <fullName evidence="1">Uncharacterized protein</fullName>
    </submittedName>
</protein>
<sequence>MKTLFCRTSLFTLDWTFTMTLKFSRISKGNTQPISSLKLQNRLFATTTLRSTCSTSCGQ</sequence>
<evidence type="ECO:0000313" key="1">
    <source>
        <dbReference type="EMBL" id="CAL1286143.1"/>
    </source>
</evidence>
<keyword evidence="2" id="KW-1185">Reference proteome</keyword>
<organism evidence="1 2">
    <name type="scientific">Larinioides sclopetarius</name>
    <dbReference type="NCBI Taxonomy" id="280406"/>
    <lineage>
        <taxon>Eukaryota</taxon>
        <taxon>Metazoa</taxon>
        <taxon>Ecdysozoa</taxon>
        <taxon>Arthropoda</taxon>
        <taxon>Chelicerata</taxon>
        <taxon>Arachnida</taxon>
        <taxon>Araneae</taxon>
        <taxon>Araneomorphae</taxon>
        <taxon>Entelegynae</taxon>
        <taxon>Araneoidea</taxon>
        <taxon>Araneidae</taxon>
        <taxon>Larinioides</taxon>
    </lineage>
</organism>
<feature type="non-terminal residue" evidence="1">
    <location>
        <position position="59"/>
    </location>
</feature>
<proteinExistence type="predicted"/>
<gene>
    <name evidence="1" type="ORF">LARSCL_LOCUS14081</name>
</gene>
<dbReference type="Proteomes" id="UP001497382">
    <property type="component" value="Unassembled WGS sequence"/>
</dbReference>
<accession>A0AAV2ATJ8</accession>
<comment type="caution">
    <text evidence="1">The sequence shown here is derived from an EMBL/GenBank/DDBJ whole genome shotgun (WGS) entry which is preliminary data.</text>
</comment>
<name>A0AAV2ATJ8_9ARAC</name>